<evidence type="ECO:0000259" key="1">
    <source>
        <dbReference type="Pfam" id="PF00156"/>
    </source>
</evidence>
<dbReference type="EMBL" id="VIFX01000036">
    <property type="protein sequence ID" value="TQR83996.1"/>
    <property type="molecule type" value="Genomic_DNA"/>
</dbReference>
<gene>
    <name evidence="2" type="ORF">D8S82_24235</name>
</gene>
<dbReference type="AlphaFoldDB" id="A0A544VVH4"/>
<feature type="domain" description="Phosphoribosyltransferase" evidence="1">
    <location>
        <begin position="106"/>
        <end position="199"/>
    </location>
</feature>
<dbReference type="GO" id="GO:0016757">
    <property type="term" value="F:glycosyltransferase activity"/>
    <property type="evidence" value="ECO:0007669"/>
    <property type="project" value="UniProtKB-KW"/>
</dbReference>
<dbReference type="Pfam" id="PF00156">
    <property type="entry name" value="Pribosyltran"/>
    <property type="match status" value="1"/>
</dbReference>
<keyword evidence="3" id="KW-1185">Reference proteome</keyword>
<dbReference type="InterPro" id="IPR029057">
    <property type="entry name" value="PRTase-like"/>
</dbReference>
<protein>
    <submittedName>
        <fullName evidence="2">Phosphoribosyltransferase</fullName>
    </submittedName>
</protein>
<evidence type="ECO:0000313" key="2">
    <source>
        <dbReference type="EMBL" id="TQR83996.1"/>
    </source>
</evidence>
<proteinExistence type="predicted"/>
<dbReference type="InterPro" id="IPR000836">
    <property type="entry name" value="PRTase_dom"/>
</dbReference>
<dbReference type="SUPFAM" id="SSF53271">
    <property type="entry name" value="PRTase-like"/>
    <property type="match status" value="1"/>
</dbReference>
<dbReference type="RefSeq" id="WP_142554544.1">
    <property type="nucleotide sequence ID" value="NZ_VIFX01000036.1"/>
</dbReference>
<evidence type="ECO:0000313" key="3">
    <source>
        <dbReference type="Proteomes" id="UP000315759"/>
    </source>
</evidence>
<dbReference type="Proteomes" id="UP000315759">
    <property type="component" value="Unassembled WGS sequence"/>
</dbReference>
<dbReference type="Gene3D" id="3.40.50.2020">
    <property type="match status" value="1"/>
</dbReference>
<name>A0A544VVH4_9MYCO</name>
<dbReference type="Gene3D" id="3.30.1310.20">
    <property type="entry name" value="PRTase-like"/>
    <property type="match status" value="1"/>
</dbReference>
<keyword evidence="2" id="KW-0328">Glycosyltransferase</keyword>
<comment type="caution">
    <text evidence="2">The sequence shown here is derived from an EMBL/GenBank/DDBJ whole genome shotgun (WGS) entry which is preliminary data.</text>
</comment>
<reference evidence="2 3" key="1">
    <citation type="submission" date="2018-10" db="EMBL/GenBank/DDBJ databases">
        <title>Draft genome of Mycobacterium hodleri strain B.</title>
        <authorList>
            <person name="Amande T.J."/>
            <person name="Mcgenity T.J."/>
        </authorList>
    </citation>
    <scope>NUCLEOTIDE SEQUENCE [LARGE SCALE GENOMIC DNA]</scope>
    <source>
        <strain evidence="2 3">B</strain>
    </source>
</reference>
<sequence>MPTTFIRSCHPAGLHPAAGSPAYDPRIGPSTDRTFSDRRAAGRVLADMLADYAGSDVVVLGLARGGVPVAAEIAGRLGGELDVFVVRKLGVPRWPELAMGAIASGGGVVVNDDVVQSLHISDAQLQDVIAAETEELSRRETVYRGTGPPPRLAGRSVVLVDDGIATGATMLAAIRAVRAAGPTRVIVAVPVGPPSVPELLRGEADDVVIAAVPRRFQAVGQVFADFHQVSDDEVREALKR</sequence>
<accession>A0A544VVH4</accession>
<organism evidence="2 3">
    <name type="scientific">Mycolicibacterium hodleri</name>
    <dbReference type="NCBI Taxonomy" id="49897"/>
    <lineage>
        <taxon>Bacteria</taxon>
        <taxon>Bacillati</taxon>
        <taxon>Actinomycetota</taxon>
        <taxon>Actinomycetes</taxon>
        <taxon>Mycobacteriales</taxon>
        <taxon>Mycobacteriaceae</taxon>
        <taxon>Mycolicibacterium</taxon>
    </lineage>
</organism>
<dbReference type="CDD" id="cd06223">
    <property type="entry name" value="PRTases_typeI"/>
    <property type="match status" value="1"/>
</dbReference>
<keyword evidence="2" id="KW-0808">Transferase</keyword>